<accession>A0AAV8UWH4</accession>
<dbReference type="EMBL" id="JAMWBK010000003">
    <property type="protein sequence ID" value="KAJ8906399.1"/>
    <property type="molecule type" value="Genomic_DNA"/>
</dbReference>
<reference evidence="1 2" key="1">
    <citation type="journal article" date="2023" name="Nat. Commun.">
        <title>Origin of minicircular mitochondrial genomes in red algae.</title>
        <authorList>
            <person name="Lee Y."/>
            <person name="Cho C.H."/>
            <person name="Lee Y.M."/>
            <person name="Park S.I."/>
            <person name="Yang J.H."/>
            <person name="West J.A."/>
            <person name="Bhattacharya D."/>
            <person name="Yoon H.S."/>
        </authorList>
    </citation>
    <scope>NUCLEOTIDE SEQUENCE [LARGE SCALE GENOMIC DNA]</scope>
    <source>
        <strain evidence="1 2">CCMP1338</strain>
        <tissue evidence="1">Whole cell</tissue>
    </source>
</reference>
<proteinExistence type="predicted"/>
<dbReference type="AlphaFoldDB" id="A0AAV8UWH4"/>
<evidence type="ECO:0000313" key="1">
    <source>
        <dbReference type="EMBL" id="KAJ8906399.1"/>
    </source>
</evidence>
<comment type="caution">
    <text evidence="1">The sequence shown here is derived from an EMBL/GenBank/DDBJ whole genome shotgun (WGS) entry which is preliminary data.</text>
</comment>
<name>A0AAV8UWH4_9RHOD</name>
<evidence type="ECO:0000313" key="2">
    <source>
        <dbReference type="Proteomes" id="UP001157974"/>
    </source>
</evidence>
<sequence length="209" mass="23334">MEEEEESFQVVVHSVGGDDRFRFGGLELIANELGEHFSRREKFSFTAEGRLVEFEGYADGSLTEPDASIILLMGEEEGNDDGWNTLSRDIPCLVACLHAEVETATAREATVALGSDFTVVKVDDDFGRTCMNWLIRIIGGKRESAVEESGQSYEYQPLDDVEDAEEVERIDDFSKLNMLQATSEYVHRDQRIDESAAFLQALASSSDED</sequence>
<keyword evidence="2" id="KW-1185">Reference proteome</keyword>
<dbReference type="Proteomes" id="UP001157974">
    <property type="component" value="Unassembled WGS sequence"/>
</dbReference>
<protein>
    <submittedName>
        <fullName evidence="1">Uncharacterized protein</fullName>
    </submittedName>
</protein>
<gene>
    <name evidence="1" type="ORF">NDN08_002892</name>
</gene>
<organism evidence="1 2">
    <name type="scientific">Rhodosorus marinus</name>
    <dbReference type="NCBI Taxonomy" id="101924"/>
    <lineage>
        <taxon>Eukaryota</taxon>
        <taxon>Rhodophyta</taxon>
        <taxon>Stylonematophyceae</taxon>
        <taxon>Stylonematales</taxon>
        <taxon>Stylonemataceae</taxon>
        <taxon>Rhodosorus</taxon>
    </lineage>
</organism>